<dbReference type="InterPro" id="IPR013783">
    <property type="entry name" value="Ig-like_fold"/>
</dbReference>
<dbReference type="InterPro" id="IPR013320">
    <property type="entry name" value="ConA-like_dom_sf"/>
</dbReference>
<name>A0A2G0CBL4_9BACT</name>
<proteinExistence type="predicted"/>
<dbReference type="OrthoDB" id="154460at2"/>
<dbReference type="GO" id="GO:0005975">
    <property type="term" value="P:carbohydrate metabolic process"/>
    <property type="evidence" value="ECO:0007669"/>
    <property type="project" value="UniProtKB-ARBA"/>
</dbReference>
<feature type="domain" description="BIG2" evidence="1">
    <location>
        <begin position="628"/>
        <end position="704"/>
    </location>
</feature>
<dbReference type="SUPFAM" id="SSF49785">
    <property type="entry name" value="Galactose-binding domain-like"/>
    <property type="match status" value="1"/>
</dbReference>
<dbReference type="Gene3D" id="2.60.120.260">
    <property type="entry name" value="Galactose-binding domain-like"/>
    <property type="match status" value="1"/>
</dbReference>
<dbReference type="SMART" id="SM00635">
    <property type="entry name" value="BID_2"/>
    <property type="match status" value="1"/>
</dbReference>
<dbReference type="Pfam" id="PF08787">
    <property type="entry name" value="Alginate_lyase2"/>
    <property type="match status" value="2"/>
</dbReference>
<dbReference type="NCBIfam" id="TIGR04183">
    <property type="entry name" value="Por_Secre_tail"/>
    <property type="match status" value="1"/>
</dbReference>
<dbReference type="RefSeq" id="WP_099107648.1">
    <property type="nucleotide sequence ID" value="NZ_JAATJF010000003.1"/>
</dbReference>
<dbReference type="SUPFAM" id="SSF49899">
    <property type="entry name" value="Concanavalin A-like lectins/glucanases"/>
    <property type="match status" value="2"/>
</dbReference>
<dbReference type="Pfam" id="PF18962">
    <property type="entry name" value="Por_Secre_tail"/>
    <property type="match status" value="1"/>
</dbReference>
<dbReference type="Gene3D" id="2.60.40.1080">
    <property type="match status" value="1"/>
</dbReference>
<dbReference type="InterPro" id="IPR008964">
    <property type="entry name" value="Invasin/intimin_cell_adhesion"/>
</dbReference>
<dbReference type="InterPro" id="IPR003343">
    <property type="entry name" value="Big_2"/>
</dbReference>
<dbReference type="InterPro" id="IPR000421">
    <property type="entry name" value="FA58C"/>
</dbReference>
<dbReference type="EMBL" id="PDLO01000009">
    <property type="protein sequence ID" value="PHK97364.1"/>
    <property type="molecule type" value="Genomic_DNA"/>
</dbReference>
<comment type="caution">
    <text evidence="2">The sequence shown here is derived from an EMBL/GenBank/DDBJ whole genome shotgun (WGS) entry which is preliminary data.</text>
</comment>
<keyword evidence="3" id="KW-1185">Reference proteome</keyword>
<evidence type="ECO:0000313" key="3">
    <source>
        <dbReference type="Proteomes" id="UP000226437"/>
    </source>
</evidence>
<accession>A0A2G0CBL4</accession>
<evidence type="ECO:0000313" key="2">
    <source>
        <dbReference type="EMBL" id="PHK97364.1"/>
    </source>
</evidence>
<dbReference type="InterPro" id="IPR014895">
    <property type="entry name" value="Alginate_lyase_2"/>
</dbReference>
<dbReference type="GO" id="GO:0004553">
    <property type="term" value="F:hydrolase activity, hydrolyzing O-glycosyl compounds"/>
    <property type="evidence" value="ECO:0007669"/>
    <property type="project" value="UniProtKB-ARBA"/>
</dbReference>
<reference evidence="2 3" key="1">
    <citation type="submission" date="2017-10" db="EMBL/GenBank/DDBJ databases">
        <title>The draft genome sequence of Lewinella marina KCTC 32374.</title>
        <authorList>
            <person name="Wang K."/>
        </authorList>
    </citation>
    <scope>NUCLEOTIDE SEQUENCE [LARGE SCALE GENOMIC DNA]</scope>
    <source>
        <strain evidence="2 3">MKG-38</strain>
    </source>
</reference>
<dbReference type="Gene3D" id="2.60.40.10">
    <property type="entry name" value="Immunoglobulins"/>
    <property type="match status" value="1"/>
</dbReference>
<sequence length="936" mass="101437">MRATRRIQGFAQIEFAEIPTRLSSLTLLLILILLNNTIVAQDLDPTLPPSGNFDLSYWKLTRPNQQELDEDALTSGTTIPGEFYTDPATGAMVFVTPNDGKTGGSSYPRTELREMLRRGDTRIGTQGINKNNWVFSSSTLANQEAAGGVDGILTATVAVDHVSETSDETFKIGRVIVGQIHASDDEPCRLYYRKLPENTRGSIYFAHEPTTGPEQWYELIGSRSNGIDDPADGVALGEKFSYEIKAIGNTLTVTIMREGKPDVSQEVDMTDSGFANDWMYFKAGNYNQNNAGDPDEYAQVSFFALDVTHFEPTPPSEYLAPSDIPRFKPILAESKLQGPTSSTLASVDRLNSGYTHPEYFHVVDGDKILFSQSGDSRRTELRHLTNWDLTQANRSLHGRLDIVEQTCDQVTVMQIHDDANAGDGPNKPLLRIYKHNGRTPTNHIWAAIKTDDGGSATTHVDLGEDPGGVFNCDIRLVDGNMIIDFQGEEKVNMDVSFWTYPSYWKAGVYLQDDGVATAHFDHLFEGDGSPQNFAPSISITSPESNTNFLPGSDITIMVDAEDSDGELAKVEFFEGGSNKIGEVLSAPYTFVWTDVAEGSYTLTARAIDDEGAAKTSLSVNITVGEVVSVTGVELTDIGTIAVGAEVQLEASVFPASATNQNLTFVSDDATVATVSPDGLVRGISEGSTTVTVTTEEGGFTDAVVVNVVAPSDKFNWARFQPVVGTGTPDGSNVVTNLVDDDTDTRWSVEGMPQSATIDLGGDITITRTEVTSYEGRAYQFIIEGAATMDGPYTTIVDRSNNTSPGTPATPIVDLVDSVEARFVRITVSGADVYTGAWVSLTELRVFGEGEREPVSTSNDLADSDILLYPNPTGSIVTISATEQFHSASIYDQSGRLVLRKNLSSSATLDLSRLSAGIYLIKLSGNNKQHISKLIKR</sequence>
<dbReference type="InterPro" id="IPR026444">
    <property type="entry name" value="Secre_tail"/>
</dbReference>
<protein>
    <recommendedName>
        <fullName evidence="1">BIG2 domain-containing protein</fullName>
    </recommendedName>
</protein>
<gene>
    <name evidence="2" type="ORF">CGL56_16290</name>
</gene>
<dbReference type="InterPro" id="IPR008979">
    <property type="entry name" value="Galactose-bd-like_sf"/>
</dbReference>
<dbReference type="Gene3D" id="2.60.120.200">
    <property type="match status" value="2"/>
</dbReference>
<dbReference type="SUPFAM" id="SSF49373">
    <property type="entry name" value="Invasin/intimin cell-adhesion fragments"/>
    <property type="match status" value="1"/>
</dbReference>
<dbReference type="AlphaFoldDB" id="A0A2G0CBL4"/>
<dbReference type="Pfam" id="PF02368">
    <property type="entry name" value="Big_2"/>
    <property type="match status" value="1"/>
</dbReference>
<dbReference type="Pfam" id="PF17957">
    <property type="entry name" value="Big_7"/>
    <property type="match status" value="1"/>
</dbReference>
<organism evidence="2 3">
    <name type="scientific">Neolewinella marina</name>
    <dbReference type="NCBI Taxonomy" id="438751"/>
    <lineage>
        <taxon>Bacteria</taxon>
        <taxon>Pseudomonadati</taxon>
        <taxon>Bacteroidota</taxon>
        <taxon>Saprospiria</taxon>
        <taxon>Saprospirales</taxon>
        <taxon>Lewinellaceae</taxon>
        <taxon>Neolewinella</taxon>
    </lineage>
</organism>
<evidence type="ECO:0000259" key="1">
    <source>
        <dbReference type="SMART" id="SM00635"/>
    </source>
</evidence>
<dbReference type="Pfam" id="PF00754">
    <property type="entry name" value="F5_F8_type_C"/>
    <property type="match status" value="1"/>
</dbReference>
<dbReference type="Proteomes" id="UP000226437">
    <property type="component" value="Unassembled WGS sequence"/>
</dbReference>